<dbReference type="AlphaFoldDB" id="A0A917LK18"/>
<dbReference type="PANTHER" id="PTHR42794">
    <property type="entry name" value="HEMIN IMPORT ATP-BINDING PROTEIN HMUV"/>
    <property type="match status" value="1"/>
</dbReference>
<dbReference type="Proteomes" id="UP000616608">
    <property type="component" value="Unassembled WGS sequence"/>
</dbReference>
<name>A0A917LK18_9BACI</name>
<comment type="caution">
    <text evidence="1">The sequence shown here is derived from an EMBL/GenBank/DDBJ whole genome shotgun (WGS) entry which is preliminary data.</text>
</comment>
<protein>
    <recommendedName>
        <fullName evidence="3">ABC transporter ATP-binding protein</fullName>
    </recommendedName>
</protein>
<organism evidence="1 2">
    <name type="scientific">Lysinibacillus alkalisoli</name>
    <dbReference type="NCBI Taxonomy" id="1911548"/>
    <lineage>
        <taxon>Bacteria</taxon>
        <taxon>Bacillati</taxon>
        <taxon>Bacillota</taxon>
        <taxon>Bacilli</taxon>
        <taxon>Bacillales</taxon>
        <taxon>Bacillaceae</taxon>
        <taxon>Lysinibacillus</taxon>
    </lineage>
</organism>
<gene>
    <name evidence="1" type="ORF">GCM10007425_30960</name>
</gene>
<dbReference type="EMBL" id="BMJT01000018">
    <property type="protein sequence ID" value="GGG34035.1"/>
    <property type="molecule type" value="Genomic_DNA"/>
</dbReference>
<reference evidence="1" key="1">
    <citation type="journal article" date="2014" name="Int. J. Syst. Evol. Microbiol.">
        <title>Complete genome sequence of Corynebacterium casei LMG S-19264T (=DSM 44701T), isolated from a smear-ripened cheese.</title>
        <authorList>
            <consortium name="US DOE Joint Genome Institute (JGI-PGF)"/>
            <person name="Walter F."/>
            <person name="Albersmeier A."/>
            <person name="Kalinowski J."/>
            <person name="Ruckert C."/>
        </authorList>
    </citation>
    <scope>NUCLEOTIDE SEQUENCE</scope>
    <source>
        <strain evidence="1">CGMCC 1.15760</strain>
    </source>
</reference>
<evidence type="ECO:0008006" key="3">
    <source>
        <dbReference type="Google" id="ProtNLM"/>
    </source>
</evidence>
<keyword evidence="2" id="KW-1185">Reference proteome</keyword>
<dbReference type="PANTHER" id="PTHR42794:SF2">
    <property type="entry name" value="ABC TRANSPORTER ATP-BINDING PROTEIN"/>
    <property type="match status" value="1"/>
</dbReference>
<proteinExistence type="predicted"/>
<evidence type="ECO:0000313" key="1">
    <source>
        <dbReference type="EMBL" id="GGG34035.1"/>
    </source>
</evidence>
<evidence type="ECO:0000313" key="2">
    <source>
        <dbReference type="Proteomes" id="UP000616608"/>
    </source>
</evidence>
<accession>A0A917LK18</accession>
<sequence length="59" mass="6658">MYCDDLYVMKAGQIYAKGTPQDVLTAELIKDVYGVDCHISTNPVTQQLMISYFSMTCDK</sequence>
<reference evidence="1" key="2">
    <citation type="submission" date="2020-09" db="EMBL/GenBank/DDBJ databases">
        <authorList>
            <person name="Sun Q."/>
            <person name="Zhou Y."/>
        </authorList>
    </citation>
    <scope>NUCLEOTIDE SEQUENCE</scope>
    <source>
        <strain evidence="1">CGMCC 1.15760</strain>
    </source>
</reference>